<dbReference type="HOGENOM" id="CLU_3282925_0_0_2"/>
<dbReference type="AlphaFoldDB" id="A0A0E3LAX6"/>
<name>A0A0E3LAX6_9EURY</name>
<gene>
    <name evidence="1" type="ORF">MSSIH_2096</name>
</gene>
<dbReference type="Proteomes" id="UP000033092">
    <property type="component" value="Chromosome"/>
</dbReference>
<dbReference type="EMBL" id="CP009507">
    <property type="protein sequence ID" value="AKB32786.1"/>
    <property type="molecule type" value="Genomic_DNA"/>
</dbReference>
<reference evidence="1 2" key="1">
    <citation type="submission" date="2014-07" db="EMBL/GenBank/DDBJ databases">
        <title>Methanogenic archaea and the global carbon cycle.</title>
        <authorList>
            <person name="Henriksen J.R."/>
            <person name="Luke J."/>
            <person name="Reinhart S."/>
            <person name="Benedict M.N."/>
            <person name="Youngblut N.D."/>
            <person name="Metcalf M.E."/>
            <person name="Whitaker R.J."/>
            <person name="Metcalf W.W."/>
        </authorList>
    </citation>
    <scope>NUCLEOTIDE SEQUENCE [LARGE SCALE GENOMIC DNA]</scope>
    <source>
        <strain evidence="1 2">HI350</strain>
    </source>
</reference>
<proteinExistence type="predicted"/>
<organism evidence="1 2">
    <name type="scientific">Methanosarcina siciliae HI350</name>
    <dbReference type="NCBI Taxonomy" id="1434119"/>
    <lineage>
        <taxon>Archaea</taxon>
        <taxon>Methanobacteriati</taxon>
        <taxon>Methanobacteriota</taxon>
        <taxon>Stenosarchaea group</taxon>
        <taxon>Methanomicrobia</taxon>
        <taxon>Methanosarcinales</taxon>
        <taxon>Methanosarcinaceae</taxon>
        <taxon>Methanosarcina</taxon>
    </lineage>
</organism>
<sequence length="40" mass="4567">MEKCPQGLKIPELLKAVAEELEGPDLEQRIAMAKKLFKRD</sequence>
<accession>A0A0E3LAX6</accession>
<dbReference type="KEGG" id="msz:MSSIH_2096"/>
<dbReference type="PATRIC" id="fig|1434119.4.peg.2715"/>
<protein>
    <submittedName>
        <fullName evidence="1">Aldo/keto reductase</fullName>
    </submittedName>
</protein>
<evidence type="ECO:0000313" key="1">
    <source>
        <dbReference type="EMBL" id="AKB32786.1"/>
    </source>
</evidence>
<evidence type="ECO:0000313" key="2">
    <source>
        <dbReference type="Proteomes" id="UP000033092"/>
    </source>
</evidence>